<accession>A0A183BDI3</accession>
<dbReference type="Proteomes" id="UP000272942">
    <property type="component" value="Unassembled WGS sequence"/>
</dbReference>
<dbReference type="EMBL" id="UZAN01068321">
    <property type="protein sequence ID" value="VDP94557.1"/>
    <property type="molecule type" value="Genomic_DNA"/>
</dbReference>
<organism evidence="3">
    <name type="scientific">Echinostoma caproni</name>
    <dbReference type="NCBI Taxonomy" id="27848"/>
    <lineage>
        <taxon>Eukaryota</taxon>
        <taxon>Metazoa</taxon>
        <taxon>Spiralia</taxon>
        <taxon>Lophotrochozoa</taxon>
        <taxon>Platyhelminthes</taxon>
        <taxon>Trematoda</taxon>
        <taxon>Digenea</taxon>
        <taxon>Plagiorchiida</taxon>
        <taxon>Echinostomata</taxon>
        <taxon>Echinostomatoidea</taxon>
        <taxon>Echinostomatidae</taxon>
        <taxon>Echinostoma</taxon>
    </lineage>
</organism>
<reference evidence="1 2" key="2">
    <citation type="submission" date="2018-11" db="EMBL/GenBank/DDBJ databases">
        <authorList>
            <consortium name="Pathogen Informatics"/>
        </authorList>
    </citation>
    <scope>NUCLEOTIDE SEQUENCE [LARGE SCALE GENOMIC DNA]</scope>
    <source>
        <strain evidence="1 2">Egypt</strain>
    </source>
</reference>
<reference evidence="3" key="1">
    <citation type="submission" date="2016-06" db="UniProtKB">
        <authorList>
            <consortium name="WormBaseParasite"/>
        </authorList>
    </citation>
    <scope>IDENTIFICATION</scope>
</reference>
<protein>
    <submittedName>
        <fullName evidence="3">Retrotransposon gag domain-containing protein</fullName>
    </submittedName>
</protein>
<evidence type="ECO:0000313" key="1">
    <source>
        <dbReference type="EMBL" id="VDP94557.1"/>
    </source>
</evidence>
<sequence>MVSDSRILDNDVTDDTFKQLRQLMDTPNLVIEYRREFYSRRELADENVRTYARTLRHLAERAFPNQSSPERDRRFLEQLVEGTSSTSAQKEFYLQHPEELHEAVERVKVLERRDATIAHQSRAQSPYTHRFFHVGTPRCIPPQSGAKFSRPGCWD</sequence>
<dbReference type="WBParaSite" id="ECPE_0001731301-mRNA-1">
    <property type="protein sequence ID" value="ECPE_0001731301-mRNA-1"/>
    <property type="gene ID" value="ECPE_0001731301"/>
</dbReference>
<evidence type="ECO:0000313" key="3">
    <source>
        <dbReference type="WBParaSite" id="ECPE_0001731301-mRNA-1"/>
    </source>
</evidence>
<name>A0A183BDI3_9TREM</name>
<dbReference type="AlphaFoldDB" id="A0A183BDI3"/>
<gene>
    <name evidence="1" type="ORF">ECPE_LOCUS17268</name>
</gene>
<proteinExistence type="predicted"/>
<dbReference type="OrthoDB" id="6277121at2759"/>
<evidence type="ECO:0000313" key="2">
    <source>
        <dbReference type="Proteomes" id="UP000272942"/>
    </source>
</evidence>
<keyword evidence="2" id="KW-1185">Reference proteome</keyword>